<gene>
    <name evidence="2" type="ORF">C8R41DRAFT_904263</name>
</gene>
<proteinExistence type="predicted"/>
<accession>A0ABQ8V910</accession>
<reference evidence="2" key="1">
    <citation type="submission" date="2022-08" db="EMBL/GenBank/DDBJ databases">
        <title>A Global Phylogenomic Analysis of the Shiitake Genus Lentinula.</title>
        <authorList>
            <consortium name="DOE Joint Genome Institute"/>
            <person name="Sierra-Patev S."/>
            <person name="Min B."/>
            <person name="Naranjo-Ortiz M."/>
            <person name="Looney B."/>
            <person name="Konkel Z."/>
            <person name="Slot J.C."/>
            <person name="Sakamoto Y."/>
            <person name="Steenwyk J.L."/>
            <person name="Rokas A."/>
            <person name="Carro J."/>
            <person name="Camarero S."/>
            <person name="Ferreira P."/>
            <person name="Molpeceres G."/>
            <person name="Ruiz-Duenas F.J."/>
            <person name="Serrano A."/>
            <person name="Henrissat B."/>
            <person name="Drula E."/>
            <person name="Hughes K.W."/>
            <person name="Mata J.L."/>
            <person name="Ishikawa N.K."/>
            <person name="Vargas-Isla R."/>
            <person name="Ushijima S."/>
            <person name="Smith C.A."/>
            <person name="Ahrendt S."/>
            <person name="Andreopoulos W."/>
            <person name="He G."/>
            <person name="Labutti K."/>
            <person name="Lipzen A."/>
            <person name="Ng V."/>
            <person name="Riley R."/>
            <person name="Sandor L."/>
            <person name="Barry K."/>
            <person name="Martinez A.T."/>
            <person name="Xiao Y."/>
            <person name="Gibbons J.G."/>
            <person name="Terashima K."/>
            <person name="Grigoriev I.V."/>
            <person name="Hibbett D.S."/>
        </authorList>
    </citation>
    <scope>NUCLEOTIDE SEQUENCE</scope>
    <source>
        <strain evidence="2">RHP3577 ss4</strain>
    </source>
</reference>
<dbReference type="EMBL" id="JANVFT010000059">
    <property type="protein sequence ID" value="KAJ4481304.1"/>
    <property type="molecule type" value="Genomic_DNA"/>
</dbReference>
<keyword evidence="1" id="KW-0732">Signal</keyword>
<feature type="chain" id="PRO_5045167035" evidence="1">
    <location>
        <begin position="24"/>
        <end position="253"/>
    </location>
</feature>
<sequence>MRLPLPAMICMFILCLFSEWTCAMPLALDTPRIDEIVHAENAAPKFSPTPIPSVAVRDGNSEKLQSFRQWQTEPSIHKRKSSLMSRLEVRFLTQEEIMEDTKLPEGIRKFAQEEFIQYHGNVTSTTTTTAAAKIQEQAKSIIRSHLLWNLPYGENGMLYFGEKKHTRTLIFPDDNSKLQYPFSSIPDSGVAYEIHDRREESLGPCKPRCHGAAWIIKAWRRVLGNKRVGWGAFLDPPSTFAYEQLAAVRRTSI</sequence>
<evidence type="ECO:0000313" key="2">
    <source>
        <dbReference type="EMBL" id="KAJ4481304.1"/>
    </source>
</evidence>
<protein>
    <submittedName>
        <fullName evidence="2">Uncharacterized protein</fullName>
    </submittedName>
</protein>
<name>A0ABQ8V910_9AGAR</name>
<feature type="signal peptide" evidence="1">
    <location>
        <begin position="1"/>
        <end position="23"/>
    </location>
</feature>
<evidence type="ECO:0000256" key="1">
    <source>
        <dbReference type="SAM" id="SignalP"/>
    </source>
</evidence>
<comment type="caution">
    <text evidence="2">The sequence shown here is derived from an EMBL/GenBank/DDBJ whole genome shotgun (WGS) entry which is preliminary data.</text>
</comment>
<dbReference type="Proteomes" id="UP001150217">
    <property type="component" value="Unassembled WGS sequence"/>
</dbReference>
<organism evidence="2 3">
    <name type="scientific">Lentinula lateritia</name>
    <dbReference type="NCBI Taxonomy" id="40482"/>
    <lineage>
        <taxon>Eukaryota</taxon>
        <taxon>Fungi</taxon>
        <taxon>Dikarya</taxon>
        <taxon>Basidiomycota</taxon>
        <taxon>Agaricomycotina</taxon>
        <taxon>Agaricomycetes</taxon>
        <taxon>Agaricomycetidae</taxon>
        <taxon>Agaricales</taxon>
        <taxon>Marasmiineae</taxon>
        <taxon>Omphalotaceae</taxon>
        <taxon>Lentinula</taxon>
    </lineage>
</organism>
<evidence type="ECO:0000313" key="3">
    <source>
        <dbReference type="Proteomes" id="UP001150217"/>
    </source>
</evidence>
<feature type="non-terminal residue" evidence="2">
    <location>
        <position position="253"/>
    </location>
</feature>
<keyword evidence="3" id="KW-1185">Reference proteome</keyword>